<feature type="coiled-coil region" evidence="1">
    <location>
        <begin position="446"/>
        <end position="500"/>
    </location>
</feature>
<feature type="chain" id="PRO_5030775470" evidence="2">
    <location>
        <begin position="21"/>
        <end position="620"/>
    </location>
</feature>
<protein>
    <submittedName>
        <fullName evidence="3">Uncharacterized protein</fullName>
    </submittedName>
</protein>
<evidence type="ECO:0000313" key="3">
    <source>
        <dbReference type="EMBL" id="CAE4596192.1"/>
    </source>
</evidence>
<name>A0A7S4VPW4_9STRA</name>
<feature type="signal peptide" evidence="2">
    <location>
        <begin position="1"/>
        <end position="20"/>
    </location>
</feature>
<proteinExistence type="predicted"/>
<reference evidence="3" key="1">
    <citation type="submission" date="2021-01" db="EMBL/GenBank/DDBJ databases">
        <authorList>
            <person name="Corre E."/>
            <person name="Pelletier E."/>
            <person name="Niang G."/>
            <person name="Scheremetjew M."/>
            <person name="Finn R."/>
            <person name="Kale V."/>
            <person name="Holt S."/>
            <person name="Cochrane G."/>
            <person name="Meng A."/>
            <person name="Brown T."/>
            <person name="Cohen L."/>
        </authorList>
    </citation>
    <scope>NUCLEOTIDE SEQUENCE</scope>
    <source>
        <strain evidence="3">GSO104</strain>
    </source>
</reference>
<keyword evidence="1" id="KW-0175">Coiled coil</keyword>
<sequence>MRLQLSFALLQALLFRSSNAFTAIHPSFSSPSTATKLNVLPTTLLAVDPDDPYAKLLEAYAKKGSPVVEASSSAAVVTTAPPPPPVEALVQAGQTTDFTETATKALSDASGNALQVMSDAAAQAASSAAEAASQAAAAAASISVPAITTKAGVAAATTVKAGAAPTLAQYLASGQYLRVTDETTNFQNAQQGFAKLADNFSTQLDSANKVIAPAVKATTSSAVTVKTSATAAAGATGLGASSLDVQALIDQLNLQEYGPWYVAGISVLVAAGQRQAGMDAAKQKYEGEIALARARADEAAEAAAVAAKGAQVAKELATKISGDASSDSVGDTLLERSKLQEMMVEKEMMREEVNRLTDETIRMGKQIEMLLKEKDPKKELTETVVATTAPAKVSKSTERDPEEDARIISILKEIDETNKAAAAVDVAAAVEASAAAEAADKFAEEAEAVARAAAVAVAEIDEAEEAATEALESEEEIRAISEAAAEKKAVEEAAKKAAKKAVNNVTAKAKKTKTKKTTKKKTTRVVRRKTVATPKEAVVVSSQAENPWASLTEATLKRKTVAQLTEYLSERVSTTGWVIDVSIFASQQLSLSSTLSHFSHQQLYVFYSKSVESEAMHILC</sequence>
<gene>
    <name evidence="3" type="ORF">DBRI00130_LOCUS9115</name>
</gene>
<evidence type="ECO:0000256" key="2">
    <source>
        <dbReference type="SAM" id="SignalP"/>
    </source>
</evidence>
<evidence type="ECO:0000256" key="1">
    <source>
        <dbReference type="SAM" id="Coils"/>
    </source>
</evidence>
<dbReference type="EMBL" id="HBNS01011278">
    <property type="protein sequence ID" value="CAE4596192.1"/>
    <property type="molecule type" value="Transcribed_RNA"/>
</dbReference>
<keyword evidence="2" id="KW-0732">Signal</keyword>
<accession>A0A7S4VPW4</accession>
<organism evidence="3">
    <name type="scientific">Ditylum brightwellii</name>
    <dbReference type="NCBI Taxonomy" id="49249"/>
    <lineage>
        <taxon>Eukaryota</taxon>
        <taxon>Sar</taxon>
        <taxon>Stramenopiles</taxon>
        <taxon>Ochrophyta</taxon>
        <taxon>Bacillariophyta</taxon>
        <taxon>Mediophyceae</taxon>
        <taxon>Lithodesmiophycidae</taxon>
        <taxon>Lithodesmiales</taxon>
        <taxon>Lithodesmiaceae</taxon>
        <taxon>Ditylum</taxon>
    </lineage>
</organism>
<dbReference type="AlphaFoldDB" id="A0A7S4VPW4"/>